<evidence type="ECO:0000256" key="9">
    <source>
        <dbReference type="SAM" id="MobiDB-lite"/>
    </source>
</evidence>
<feature type="domain" description="G-protein coupled receptors family 3 profile" evidence="11">
    <location>
        <begin position="738"/>
        <end position="931"/>
    </location>
</feature>
<comment type="subcellular location">
    <subcellularLocation>
        <location evidence="1">Membrane</location>
        <topology evidence="1">Multi-pass membrane protein</topology>
    </subcellularLocation>
</comment>
<dbReference type="EMBL" id="CAICTM010001122">
    <property type="protein sequence ID" value="CAB9520664.1"/>
    <property type="molecule type" value="Genomic_DNA"/>
</dbReference>
<evidence type="ECO:0000256" key="1">
    <source>
        <dbReference type="ARBA" id="ARBA00004141"/>
    </source>
</evidence>
<dbReference type="InterPro" id="IPR001828">
    <property type="entry name" value="ANF_lig-bd_rcpt"/>
</dbReference>
<keyword evidence="4" id="KW-0297">G-protein coupled receptor</keyword>
<evidence type="ECO:0000259" key="11">
    <source>
        <dbReference type="PROSITE" id="PS50259"/>
    </source>
</evidence>
<feature type="transmembrane region" description="Helical" evidence="10">
    <location>
        <begin position="785"/>
        <end position="807"/>
    </location>
</feature>
<evidence type="ECO:0000256" key="2">
    <source>
        <dbReference type="ARBA" id="ARBA00022692"/>
    </source>
</evidence>
<feature type="compositionally biased region" description="Pro residues" evidence="9">
    <location>
        <begin position="186"/>
        <end position="195"/>
    </location>
</feature>
<keyword evidence="3 10" id="KW-1133">Transmembrane helix</keyword>
<dbReference type="PRINTS" id="PR01176">
    <property type="entry name" value="GABABRECEPTR"/>
</dbReference>
<sequence>MSSSEWESYVKYSEDGSKRWGKILTLLGLRGFNGEDGIREVYTTASAFLAWRELETRSGRIVPHLPDLLEGCDFHWEYEARDTRFEPLEAVRQLMLATEIETKEELAMGQAILEDTSRPHNPSPLPVENATHGSLGDVLVANTTDTTSTNLPSKSPSQQPTAQPSLSPSQRPSGLPSSAPSNFASEPPPPDPAVTPPDVTASPQANTDEEPTHTRPPRRTDPPRTLPPRDSDRPLTEEQYMYWDMDRGNSGANNNNKEQSTRFLQRFLANNETKVSTSGSPFTFLHPFAMVGAFSSRVSSYVGSLGNALEIPQVSGSATSADLDVLPLFARTVPKDDAMAEAFVHYMQSLNVTHVANVYARDSYGTRFHQSLQKYSDASGVRLVGIPYNPGHESSVVNLLKDSQMRYVFATIVEWRDLIRVAYEGGVLGVPGYAWFLSEKFSLLSAHIDKATDSTGSVAHGLSGIGLVNVHGEPREELAVALMEFANFHHGNHTSMNQNTSHLTNNYTALQQQFIDSHAHPEEFEGYVFPPYAATLNQYLYFDAVITLGLAACRTPGLFSGRELYEQLVTLDFEGVTGNVSFDSYGNRNFEGVQYRIDNLWLSEDRSDALHYHFDSRMTSIVAGSNVTHIAPFQFPNGVNQLTTTVPASLPPVEHDYNYLQPWARGLSFFLGSAVMVFCLVLTAWTWQKRNVFVIKAAQPPFLMQLCLGCLIMTSAVFPASFAPGGEDENTNRFKYNAACNVVVWLLCLGFVTAFSAILAKCWRLNKLINSGKAIRRIQVNAGDVLRPFFTLLTINVCMLLGVMFVAPFEFQRIQLNDQDAFGRSVASYGTCGASSNLIWMFLVPIMMANTAGVLMAAVQCYKARGLPLDFSETHYLTISMASLMETVVLSTPVLFALRTEPTSFYVFASVAVSFFSLSILVPVFLPKWWLRNQKAQNGRTQANLIAGNRSRTSSNPNATSRFTNPQASQFIGTQRNVSQFNEDYLTASQRDALGLDLDCDSDAQSSRSSGSSYGVLRIHRRDEKDAKSSKAKSTYF</sequence>
<dbReference type="InterPro" id="IPR028082">
    <property type="entry name" value="Peripla_BP_I"/>
</dbReference>
<dbReference type="Gene3D" id="3.40.50.2300">
    <property type="match status" value="2"/>
</dbReference>
<organism evidence="12 13">
    <name type="scientific">Seminavis robusta</name>
    <dbReference type="NCBI Taxonomy" id="568900"/>
    <lineage>
        <taxon>Eukaryota</taxon>
        <taxon>Sar</taxon>
        <taxon>Stramenopiles</taxon>
        <taxon>Ochrophyta</taxon>
        <taxon>Bacillariophyta</taxon>
        <taxon>Bacillariophyceae</taxon>
        <taxon>Bacillariophycidae</taxon>
        <taxon>Naviculales</taxon>
        <taxon>Naviculaceae</taxon>
        <taxon>Seminavis</taxon>
    </lineage>
</organism>
<feature type="region of interest" description="Disordered" evidence="9">
    <location>
        <begin position="1002"/>
        <end position="1037"/>
    </location>
</feature>
<feature type="transmembrane region" description="Helical" evidence="10">
    <location>
        <begin position="904"/>
        <end position="926"/>
    </location>
</feature>
<accession>A0A9N8EKA9</accession>
<evidence type="ECO:0000256" key="10">
    <source>
        <dbReference type="SAM" id="Phobius"/>
    </source>
</evidence>
<feature type="compositionally biased region" description="Low complexity" evidence="9">
    <location>
        <begin position="1003"/>
        <end position="1013"/>
    </location>
</feature>
<keyword evidence="5 10" id="KW-0472">Membrane</keyword>
<dbReference type="GO" id="GO:0004965">
    <property type="term" value="F:G protein-coupled GABA receptor activity"/>
    <property type="evidence" value="ECO:0007669"/>
    <property type="project" value="InterPro"/>
</dbReference>
<feature type="compositionally biased region" description="Basic and acidic residues" evidence="9">
    <location>
        <begin position="210"/>
        <end position="235"/>
    </location>
</feature>
<dbReference type="PROSITE" id="PS50259">
    <property type="entry name" value="G_PROTEIN_RECEP_F3_4"/>
    <property type="match status" value="1"/>
</dbReference>
<dbReference type="SUPFAM" id="SSF53822">
    <property type="entry name" value="Periplasmic binding protein-like I"/>
    <property type="match status" value="1"/>
</dbReference>
<feature type="transmembrane region" description="Helical" evidence="10">
    <location>
        <begin position="838"/>
        <end position="862"/>
    </location>
</feature>
<dbReference type="CDD" id="cd15047">
    <property type="entry name" value="7tmC_GABA-B-like"/>
    <property type="match status" value="1"/>
</dbReference>
<proteinExistence type="predicted"/>
<feature type="region of interest" description="Disordered" evidence="9">
    <location>
        <begin position="941"/>
        <end position="966"/>
    </location>
</feature>
<dbReference type="GO" id="GO:0007214">
    <property type="term" value="P:gamma-aminobutyric acid signaling pathway"/>
    <property type="evidence" value="ECO:0007669"/>
    <property type="project" value="TreeGrafter"/>
</dbReference>
<dbReference type="Proteomes" id="UP001153069">
    <property type="component" value="Unassembled WGS sequence"/>
</dbReference>
<dbReference type="PANTHER" id="PTHR10519">
    <property type="entry name" value="GABA-B RECEPTOR"/>
    <property type="match status" value="1"/>
</dbReference>
<evidence type="ECO:0000256" key="4">
    <source>
        <dbReference type="ARBA" id="ARBA00023040"/>
    </source>
</evidence>
<dbReference type="Pfam" id="PF01094">
    <property type="entry name" value="ANF_receptor"/>
    <property type="match status" value="1"/>
</dbReference>
<feature type="transmembrane region" description="Helical" evidence="10">
    <location>
        <begin position="663"/>
        <end position="682"/>
    </location>
</feature>
<reference evidence="12" key="1">
    <citation type="submission" date="2020-06" db="EMBL/GenBank/DDBJ databases">
        <authorList>
            <consortium name="Plant Systems Biology data submission"/>
        </authorList>
    </citation>
    <scope>NUCLEOTIDE SEQUENCE</scope>
    <source>
        <strain evidence="12">D6</strain>
    </source>
</reference>
<name>A0A9N8EKA9_9STRA</name>
<dbReference type="AlphaFoldDB" id="A0A9N8EKA9"/>
<feature type="transmembrane region" description="Helical" evidence="10">
    <location>
        <begin position="742"/>
        <end position="764"/>
    </location>
</feature>
<dbReference type="OrthoDB" id="425344at2759"/>
<evidence type="ECO:0000313" key="13">
    <source>
        <dbReference type="Proteomes" id="UP001153069"/>
    </source>
</evidence>
<evidence type="ECO:0000256" key="7">
    <source>
        <dbReference type="ARBA" id="ARBA00023180"/>
    </source>
</evidence>
<feature type="compositionally biased region" description="Low complexity" evidence="9">
    <location>
        <begin position="176"/>
        <end position="185"/>
    </location>
</feature>
<gene>
    <name evidence="12" type="ORF">SEMRO_1124_G243790.1</name>
</gene>
<feature type="region of interest" description="Disordered" evidence="9">
    <location>
        <begin position="144"/>
        <end position="235"/>
    </location>
</feature>
<evidence type="ECO:0000256" key="5">
    <source>
        <dbReference type="ARBA" id="ARBA00023136"/>
    </source>
</evidence>
<dbReference type="InterPro" id="IPR002455">
    <property type="entry name" value="GPCR3_GABA-B"/>
</dbReference>
<protein>
    <submittedName>
        <fullName evidence="12">Gamma-aminobutyric acid (GABA) B receptor</fullName>
    </submittedName>
</protein>
<feature type="transmembrane region" description="Helical" evidence="10">
    <location>
        <begin position="874"/>
        <end position="898"/>
    </location>
</feature>
<keyword evidence="7" id="KW-0325">Glycoprotein</keyword>
<evidence type="ECO:0000256" key="3">
    <source>
        <dbReference type="ARBA" id="ARBA00022989"/>
    </source>
</evidence>
<dbReference type="Pfam" id="PF00003">
    <property type="entry name" value="7tm_3"/>
    <property type="match status" value="1"/>
</dbReference>
<dbReference type="GO" id="GO:0038039">
    <property type="term" value="C:G protein-coupled receptor heterodimeric complex"/>
    <property type="evidence" value="ECO:0007669"/>
    <property type="project" value="TreeGrafter"/>
</dbReference>
<evidence type="ECO:0000313" key="12">
    <source>
        <dbReference type="EMBL" id="CAB9520664.1"/>
    </source>
</evidence>
<feature type="transmembrane region" description="Helical" evidence="10">
    <location>
        <begin position="702"/>
        <end position="722"/>
    </location>
</feature>
<keyword evidence="13" id="KW-1185">Reference proteome</keyword>
<evidence type="ECO:0000256" key="6">
    <source>
        <dbReference type="ARBA" id="ARBA00023170"/>
    </source>
</evidence>
<keyword evidence="6 12" id="KW-0675">Receptor</keyword>
<evidence type="ECO:0000256" key="8">
    <source>
        <dbReference type="ARBA" id="ARBA00023224"/>
    </source>
</evidence>
<comment type="caution">
    <text evidence="12">The sequence shown here is derived from an EMBL/GenBank/DDBJ whole genome shotgun (WGS) entry which is preliminary data.</text>
</comment>
<feature type="compositionally biased region" description="Polar residues" evidence="9">
    <location>
        <begin position="144"/>
        <end position="172"/>
    </location>
</feature>
<dbReference type="PRINTS" id="PR00248">
    <property type="entry name" value="GPCRMGR"/>
</dbReference>
<dbReference type="InterPro" id="IPR017978">
    <property type="entry name" value="GPCR_3_C"/>
</dbReference>
<dbReference type="PANTHER" id="PTHR10519:SF20">
    <property type="entry name" value="G-PROTEIN COUPLED RECEPTOR 156-RELATED"/>
    <property type="match status" value="1"/>
</dbReference>
<keyword evidence="8" id="KW-0807">Transducer</keyword>
<dbReference type="InterPro" id="IPR000337">
    <property type="entry name" value="GPCR_3"/>
</dbReference>
<keyword evidence="2 10" id="KW-0812">Transmembrane</keyword>